<protein>
    <submittedName>
        <fullName evidence="2">Uncharacterized protein</fullName>
    </submittedName>
</protein>
<keyword evidence="3" id="KW-1185">Reference proteome</keyword>
<dbReference type="Proteomes" id="UP000008311">
    <property type="component" value="Unassembled WGS sequence"/>
</dbReference>
<evidence type="ECO:0000313" key="3">
    <source>
        <dbReference type="Proteomes" id="UP000008311"/>
    </source>
</evidence>
<sequence length="60" mass="6156">MWRTENDGPGSGMSSTGVPGEKLSAAPAPGVCRVTDAGGWAICRSRARSRCSSISCWPGS</sequence>
<organism evidence="2 3">
    <name type="scientific">Ricinus communis</name>
    <name type="common">Castor bean</name>
    <dbReference type="NCBI Taxonomy" id="3988"/>
    <lineage>
        <taxon>Eukaryota</taxon>
        <taxon>Viridiplantae</taxon>
        <taxon>Streptophyta</taxon>
        <taxon>Embryophyta</taxon>
        <taxon>Tracheophyta</taxon>
        <taxon>Spermatophyta</taxon>
        <taxon>Magnoliopsida</taxon>
        <taxon>eudicotyledons</taxon>
        <taxon>Gunneridae</taxon>
        <taxon>Pentapetalae</taxon>
        <taxon>rosids</taxon>
        <taxon>fabids</taxon>
        <taxon>Malpighiales</taxon>
        <taxon>Euphorbiaceae</taxon>
        <taxon>Acalyphoideae</taxon>
        <taxon>Acalypheae</taxon>
        <taxon>Ricinus</taxon>
    </lineage>
</organism>
<evidence type="ECO:0000256" key="1">
    <source>
        <dbReference type="SAM" id="MobiDB-lite"/>
    </source>
</evidence>
<gene>
    <name evidence="2" type="ORF">RCOM_1834390</name>
</gene>
<reference evidence="3" key="1">
    <citation type="journal article" date="2010" name="Nat. Biotechnol.">
        <title>Draft genome sequence of the oilseed species Ricinus communis.</title>
        <authorList>
            <person name="Chan A.P."/>
            <person name="Crabtree J."/>
            <person name="Zhao Q."/>
            <person name="Lorenzi H."/>
            <person name="Orvis J."/>
            <person name="Puiu D."/>
            <person name="Melake-Berhan A."/>
            <person name="Jones K.M."/>
            <person name="Redman J."/>
            <person name="Chen G."/>
            <person name="Cahoon E.B."/>
            <person name="Gedil M."/>
            <person name="Stanke M."/>
            <person name="Haas B.J."/>
            <person name="Wortman J.R."/>
            <person name="Fraser-Liggett C.M."/>
            <person name="Ravel J."/>
            <person name="Rabinowicz P.D."/>
        </authorList>
    </citation>
    <scope>NUCLEOTIDE SEQUENCE [LARGE SCALE GENOMIC DNA]</scope>
    <source>
        <strain evidence="3">cv. Hale</strain>
    </source>
</reference>
<accession>B9THT8</accession>
<dbReference type="EMBL" id="EQ981855">
    <property type="protein sequence ID" value="EEF24577.1"/>
    <property type="molecule type" value="Genomic_DNA"/>
</dbReference>
<proteinExistence type="predicted"/>
<feature type="region of interest" description="Disordered" evidence="1">
    <location>
        <begin position="1"/>
        <end position="29"/>
    </location>
</feature>
<dbReference type="InParanoid" id="B9THT8"/>
<name>B9THT8_RICCO</name>
<evidence type="ECO:0000313" key="2">
    <source>
        <dbReference type="EMBL" id="EEF24577.1"/>
    </source>
</evidence>
<dbReference type="AlphaFoldDB" id="B9THT8"/>